<dbReference type="CDD" id="cd16415">
    <property type="entry name" value="HAD_dREG-2_like"/>
    <property type="match status" value="1"/>
</dbReference>
<dbReference type="SUPFAM" id="SSF56784">
    <property type="entry name" value="HAD-like"/>
    <property type="match status" value="1"/>
</dbReference>
<gene>
    <name evidence="2" type="ORF">HLUCCA11_07180</name>
</gene>
<dbReference type="InterPro" id="IPR023214">
    <property type="entry name" value="HAD_sf"/>
</dbReference>
<feature type="compositionally biased region" description="Low complexity" evidence="1">
    <location>
        <begin position="15"/>
        <end position="26"/>
    </location>
</feature>
<evidence type="ECO:0000256" key="1">
    <source>
        <dbReference type="SAM" id="MobiDB-lite"/>
    </source>
</evidence>
<dbReference type="AlphaFoldDB" id="A0A0P8BQP6"/>
<organism evidence="2 3">
    <name type="scientific">Phormidesmis priestleyi Ana</name>
    <dbReference type="NCBI Taxonomy" id="1666911"/>
    <lineage>
        <taxon>Bacteria</taxon>
        <taxon>Bacillati</taxon>
        <taxon>Cyanobacteriota</taxon>
        <taxon>Cyanophyceae</taxon>
        <taxon>Leptolyngbyales</taxon>
        <taxon>Leptolyngbyaceae</taxon>
        <taxon>Phormidesmis</taxon>
    </lineage>
</organism>
<dbReference type="PRINTS" id="PR00413">
    <property type="entry name" value="HADHALOGNASE"/>
</dbReference>
<dbReference type="STRING" id="1666911.HLUCCA11_07180"/>
<dbReference type="InterPro" id="IPR051828">
    <property type="entry name" value="HAD-like_hydrolase_domain"/>
</dbReference>
<protein>
    <submittedName>
        <fullName evidence="2">Putative hydrolase of the HAD superfamily</fullName>
    </submittedName>
</protein>
<reference evidence="2 3" key="1">
    <citation type="submission" date="2015-09" db="EMBL/GenBank/DDBJ databases">
        <title>Identification and resolution of microdiversity through metagenomic sequencing of parallel consortia.</title>
        <authorList>
            <person name="Nelson W.C."/>
            <person name="Romine M.F."/>
            <person name="Lindemann S.R."/>
        </authorList>
    </citation>
    <scope>NUCLEOTIDE SEQUENCE [LARGE SCALE GENOMIC DNA]</scope>
    <source>
        <strain evidence="2">Ana</strain>
    </source>
</reference>
<dbReference type="NCBIfam" id="TIGR02252">
    <property type="entry name" value="DREG-2"/>
    <property type="match status" value="1"/>
</dbReference>
<feature type="region of interest" description="Disordered" evidence="1">
    <location>
        <begin position="1"/>
        <end position="31"/>
    </location>
</feature>
<comment type="caution">
    <text evidence="2">The sequence shown here is derived from an EMBL/GenBank/DDBJ whole genome shotgun (WGS) entry which is preliminary data.</text>
</comment>
<dbReference type="InterPro" id="IPR044924">
    <property type="entry name" value="HAD-SF_hydro_IA_REG-2-like_cap"/>
</dbReference>
<dbReference type="PATRIC" id="fig|1666911.3.peg.5038"/>
<dbReference type="PANTHER" id="PTHR46191:SF2">
    <property type="entry name" value="HALOACID DEHALOGENASE-LIKE HYDROLASE DOMAIN-CONTAINING PROTEIN 3"/>
    <property type="match status" value="1"/>
</dbReference>
<dbReference type="InterPro" id="IPR006439">
    <property type="entry name" value="HAD-SF_hydro_IA"/>
</dbReference>
<accession>A0A0P8BQP6</accession>
<dbReference type="InterPro" id="IPR011949">
    <property type="entry name" value="HAD-SF_hydro_IA_REG-2-like"/>
</dbReference>
<name>A0A0P8BQP6_9CYAN</name>
<keyword evidence="2" id="KW-0378">Hydrolase</keyword>
<dbReference type="GO" id="GO:0016787">
    <property type="term" value="F:hydrolase activity"/>
    <property type="evidence" value="ECO:0007669"/>
    <property type="project" value="UniProtKB-KW"/>
</dbReference>
<dbReference type="Pfam" id="PF00702">
    <property type="entry name" value="Hydrolase"/>
    <property type="match status" value="1"/>
</dbReference>
<dbReference type="EMBL" id="LJZR01000007">
    <property type="protein sequence ID" value="KPQ36310.1"/>
    <property type="molecule type" value="Genomic_DNA"/>
</dbReference>
<evidence type="ECO:0000313" key="3">
    <source>
        <dbReference type="Proteomes" id="UP000050465"/>
    </source>
</evidence>
<dbReference type="Gene3D" id="3.40.50.1000">
    <property type="entry name" value="HAD superfamily/HAD-like"/>
    <property type="match status" value="1"/>
</dbReference>
<evidence type="ECO:0000313" key="2">
    <source>
        <dbReference type="EMBL" id="KPQ36310.1"/>
    </source>
</evidence>
<dbReference type="NCBIfam" id="TIGR01549">
    <property type="entry name" value="HAD-SF-IA-v1"/>
    <property type="match status" value="1"/>
</dbReference>
<dbReference type="Gene3D" id="1.10.150.720">
    <property type="entry name" value="Haloacid dehalogenase-like hydrolase"/>
    <property type="match status" value="1"/>
</dbReference>
<dbReference type="PANTHER" id="PTHR46191">
    <property type="match status" value="1"/>
</dbReference>
<dbReference type="Proteomes" id="UP000050465">
    <property type="component" value="Unassembled WGS sequence"/>
</dbReference>
<dbReference type="InterPro" id="IPR036412">
    <property type="entry name" value="HAD-like_sf"/>
</dbReference>
<sequence length="256" mass="28101">MSLSSRSVSAKDLYSNSNSNPNSNPSQDPIQVLPTALPKAKSPKDLPKVIYLDAFGTLFGLKGSVGDLYSNLARTASVITDPHAVNQAFYQSFGSAESMAFPNVAAEAIPELEYRWWQAVVSQTFEKVGALDQFTDFDSFYAGLYGYFETAAPWRVYGDTLAALKRWQSMGIELGIISNFDSRLYRVLDVLGLRPYFQSVTISTEVGAAKPSAQIFQAALQKHHCKAQEAWHIGDSQLDDYSGARAAGLHAILLDR</sequence>
<proteinExistence type="predicted"/>